<dbReference type="PANTHER" id="PTHR34982">
    <property type="entry name" value="YOP PROTEINS TRANSLOCATION PROTEIN L"/>
    <property type="match status" value="1"/>
</dbReference>
<evidence type="ECO:0000313" key="4">
    <source>
        <dbReference type="Proteomes" id="UP000248311"/>
    </source>
</evidence>
<evidence type="ECO:0000256" key="2">
    <source>
        <dbReference type="ARBA" id="ARBA00022927"/>
    </source>
</evidence>
<reference evidence="3 4" key="1">
    <citation type="submission" date="2018-06" db="EMBL/GenBank/DDBJ databases">
        <title>Genomic Encyclopedia of Type Strains, Phase III (KMG-III): the genomes of soil and plant-associated and newly described type strains.</title>
        <authorList>
            <person name="Whitman W."/>
        </authorList>
    </citation>
    <scope>NUCLEOTIDE SEQUENCE [LARGE SCALE GENOMIC DNA]</scope>
    <source>
        <strain evidence="3 4">CECT 9025</strain>
    </source>
</reference>
<dbReference type="RefSeq" id="WP_110813598.1">
    <property type="nucleotide sequence ID" value="NZ_QJTE01000002.1"/>
</dbReference>
<keyword evidence="3" id="KW-0282">Flagellum</keyword>
<protein>
    <submittedName>
        <fullName evidence="3">Flagellar assembly protein FliH</fullName>
    </submittedName>
</protein>
<dbReference type="InterPro" id="IPR051472">
    <property type="entry name" value="T3SS_Stator/FliH"/>
</dbReference>
<comment type="caution">
    <text evidence="3">The sequence shown here is derived from an EMBL/GenBank/DDBJ whole genome shotgun (WGS) entry which is preliminary data.</text>
</comment>
<dbReference type="GO" id="GO:0005829">
    <property type="term" value="C:cytosol"/>
    <property type="evidence" value="ECO:0007669"/>
    <property type="project" value="TreeGrafter"/>
</dbReference>
<keyword evidence="1" id="KW-0813">Transport</keyword>
<gene>
    <name evidence="3" type="ORF">DFP88_102311</name>
</gene>
<name>A0A318SRF0_9RHOB</name>
<keyword evidence="3" id="KW-0969">Cilium</keyword>
<organism evidence="3 4">
    <name type="scientific">Pseudoroseicyclus aestuarii</name>
    <dbReference type="NCBI Taxonomy" id="1795041"/>
    <lineage>
        <taxon>Bacteria</taxon>
        <taxon>Pseudomonadati</taxon>
        <taxon>Pseudomonadota</taxon>
        <taxon>Alphaproteobacteria</taxon>
        <taxon>Rhodobacterales</taxon>
        <taxon>Paracoccaceae</taxon>
        <taxon>Pseudoroseicyclus</taxon>
    </lineage>
</organism>
<accession>A0A318SRF0</accession>
<evidence type="ECO:0000256" key="1">
    <source>
        <dbReference type="ARBA" id="ARBA00022448"/>
    </source>
</evidence>
<dbReference type="PANTHER" id="PTHR34982:SF1">
    <property type="entry name" value="FLAGELLAR ASSEMBLY PROTEIN FLIH"/>
    <property type="match status" value="1"/>
</dbReference>
<keyword evidence="2" id="KW-0653">Protein transport</keyword>
<proteinExistence type="predicted"/>
<evidence type="ECO:0000313" key="3">
    <source>
        <dbReference type="EMBL" id="PYE84511.1"/>
    </source>
</evidence>
<dbReference type="EMBL" id="QJTE01000002">
    <property type="protein sequence ID" value="PYE84511.1"/>
    <property type="molecule type" value="Genomic_DNA"/>
</dbReference>
<dbReference type="GO" id="GO:0015031">
    <property type="term" value="P:protein transport"/>
    <property type="evidence" value="ECO:0007669"/>
    <property type="project" value="UniProtKB-KW"/>
</dbReference>
<dbReference type="AlphaFoldDB" id="A0A318SRF0"/>
<sequence>MGALFQRDFDAELAEEQRAAVRAAHGGILPEEVEAAIEAARAEARAEGLAQGRAEGRAEAEAARAAADSAALQALGPQLTDIAEAAGAHRAALERQLLGYVQTICTRVFPELIEHRAEARAAARIRRAITLALGSGQLRIAVAPGSLAALTPSIRAVAEAEGLTARLEIEADPALRPGAISARWDDGVFDYSFDAICEQILASLRQITEKEAPRG</sequence>
<keyword evidence="4" id="KW-1185">Reference proteome</keyword>
<keyword evidence="3" id="KW-0966">Cell projection</keyword>
<dbReference type="Proteomes" id="UP000248311">
    <property type="component" value="Unassembled WGS sequence"/>
</dbReference>
<dbReference type="OrthoDB" id="7873045at2"/>